<dbReference type="Proteomes" id="UP000184480">
    <property type="component" value="Unassembled WGS sequence"/>
</dbReference>
<dbReference type="PROSITE" id="PS51704">
    <property type="entry name" value="GP_PDE"/>
    <property type="match status" value="1"/>
</dbReference>
<feature type="domain" description="GP-PDE" evidence="2">
    <location>
        <begin position="26"/>
        <end position="254"/>
    </location>
</feature>
<dbReference type="STRING" id="1346286.SAMN05444362_101369"/>
<dbReference type="Pfam" id="PF03009">
    <property type="entry name" value="GDPD"/>
    <property type="match status" value="1"/>
</dbReference>
<dbReference type="PANTHER" id="PTHR46211">
    <property type="entry name" value="GLYCEROPHOSPHORYL DIESTER PHOSPHODIESTERASE"/>
    <property type="match status" value="1"/>
</dbReference>
<evidence type="ECO:0000313" key="4">
    <source>
        <dbReference type="Proteomes" id="UP000184480"/>
    </source>
</evidence>
<sequence length="255" mass="28609">MINKKVILSALCCIMLSVSVNINSQTKVIAHRGYWDCEGSAQNSIAALNKAHEIGVYGSEFDVIITPDGVPVVNHDDVIEGMRIEDTPYERIKDLKLKNGETLPTLEQYLIAGKANEGTQLILEIKPHREKVNEDRAVAATLALVTKYNLQKQVEYISFSMNICKELLRQSPESQIAYLEGELSPKEIKEIGLTGIDYHYSVFEKHPDWIIEAKSLGLSINAWTVNDPLIMKTLIDQQVDFITTDKPVEAQALLR</sequence>
<dbReference type="GO" id="GO:0006629">
    <property type="term" value="P:lipid metabolic process"/>
    <property type="evidence" value="ECO:0007669"/>
    <property type="project" value="InterPro"/>
</dbReference>
<evidence type="ECO:0000259" key="2">
    <source>
        <dbReference type="PROSITE" id="PS51704"/>
    </source>
</evidence>
<protein>
    <submittedName>
        <fullName evidence="3">Glycerophosphoryl diester phosphodiesterase</fullName>
    </submittedName>
</protein>
<keyword evidence="1" id="KW-0732">Signal</keyword>
<dbReference type="EMBL" id="FQUC01000001">
    <property type="protein sequence ID" value="SHE45757.1"/>
    <property type="molecule type" value="Genomic_DNA"/>
</dbReference>
<dbReference type="InterPro" id="IPR017946">
    <property type="entry name" value="PLC-like_Pdiesterase_TIM-brl"/>
</dbReference>
<accession>A0A1M4TN86</accession>
<name>A0A1M4TN86_9BACT</name>
<proteinExistence type="predicted"/>
<feature type="chain" id="PRO_5009907589" evidence="1">
    <location>
        <begin position="23"/>
        <end position="255"/>
    </location>
</feature>
<evidence type="ECO:0000313" key="3">
    <source>
        <dbReference type="EMBL" id="SHE45757.1"/>
    </source>
</evidence>
<gene>
    <name evidence="3" type="ORF">SAMN05444362_101369</name>
</gene>
<keyword evidence="4" id="KW-1185">Reference proteome</keyword>
<dbReference type="Gene3D" id="3.20.20.190">
    <property type="entry name" value="Phosphatidylinositol (PI) phosphodiesterase"/>
    <property type="match status" value="1"/>
</dbReference>
<reference evidence="4" key="1">
    <citation type="submission" date="2016-11" db="EMBL/GenBank/DDBJ databases">
        <authorList>
            <person name="Varghese N."/>
            <person name="Submissions S."/>
        </authorList>
    </citation>
    <scope>NUCLEOTIDE SEQUENCE [LARGE SCALE GENOMIC DNA]</scope>
    <source>
        <strain evidence="4">DSM 27370</strain>
    </source>
</reference>
<feature type="signal peptide" evidence="1">
    <location>
        <begin position="1"/>
        <end position="22"/>
    </location>
</feature>
<dbReference type="PANTHER" id="PTHR46211:SF1">
    <property type="entry name" value="GLYCEROPHOSPHODIESTER PHOSPHODIESTERASE, CYTOPLASMIC"/>
    <property type="match status" value="1"/>
</dbReference>
<dbReference type="OrthoDB" id="9776255at2"/>
<dbReference type="SUPFAM" id="SSF51695">
    <property type="entry name" value="PLC-like phosphodiesterases"/>
    <property type="match status" value="1"/>
</dbReference>
<dbReference type="AlphaFoldDB" id="A0A1M4TN86"/>
<organism evidence="3 4">
    <name type="scientific">Dysgonomonas macrotermitis</name>
    <dbReference type="NCBI Taxonomy" id="1346286"/>
    <lineage>
        <taxon>Bacteria</taxon>
        <taxon>Pseudomonadati</taxon>
        <taxon>Bacteroidota</taxon>
        <taxon>Bacteroidia</taxon>
        <taxon>Bacteroidales</taxon>
        <taxon>Dysgonomonadaceae</taxon>
        <taxon>Dysgonomonas</taxon>
    </lineage>
</organism>
<dbReference type="GO" id="GO:0008081">
    <property type="term" value="F:phosphoric diester hydrolase activity"/>
    <property type="evidence" value="ECO:0007669"/>
    <property type="project" value="InterPro"/>
</dbReference>
<dbReference type="RefSeq" id="WP_062175455.1">
    <property type="nucleotide sequence ID" value="NZ_BBXL01000001.1"/>
</dbReference>
<dbReference type="InterPro" id="IPR030395">
    <property type="entry name" value="GP_PDE_dom"/>
</dbReference>
<evidence type="ECO:0000256" key="1">
    <source>
        <dbReference type="SAM" id="SignalP"/>
    </source>
</evidence>